<evidence type="ECO:0000256" key="1">
    <source>
        <dbReference type="SAM" id="MobiDB-lite"/>
    </source>
</evidence>
<protein>
    <recommendedName>
        <fullName evidence="4">Coiled-coil-helix-coiled-coil-helix domain-containing protein 2</fullName>
    </recommendedName>
</protein>
<dbReference type="PANTHER" id="PTHR13523:SF2">
    <property type="entry name" value="COILED-COIL-HELIX-COILED-COIL-HELIX DOMAIN CONTAINING 2, ISOFORM A-RELATED"/>
    <property type="match status" value="1"/>
</dbReference>
<feature type="compositionally biased region" description="Basic residues" evidence="1">
    <location>
        <begin position="1"/>
        <end position="17"/>
    </location>
</feature>
<dbReference type="PANTHER" id="PTHR13523">
    <property type="entry name" value="COILED-COIL-HELIX-COILED-COIL-HELIX DOMAIN CONTAINING 2/NUR77"/>
    <property type="match status" value="1"/>
</dbReference>
<name>A0ABM5JWS3_DIAVI</name>
<dbReference type="InterPro" id="IPR055304">
    <property type="entry name" value="CHCHD2/10-like"/>
</dbReference>
<dbReference type="PROSITE" id="PS51808">
    <property type="entry name" value="CHCH"/>
    <property type="match status" value="1"/>
</dbReference>
<evidence type="ECO:0008006" key="4">
    <source>
        <dbReference type="Google" id="ProtNLM"/>
    </source>
</evidence>
<proteinExistence type="predicted"/>
<dbReference type="GeneID" id="114345243"/>
<evidence type="ECO:0000313" key="3">
    <source>
        <dbReference type="Proteomes" id="UP001652700"/>
    </source>
</evidence>
<dbReference type="RefSeq" id="XP_050502388.1">
    <property type="nucleotide sequence ID" value="XM_050646431.1"/>
</dbReference>
<sequence length="140" mass="15478">MPRNKSKAPQKKAKSNQRKREYYTVPAKAHTSNKVSKVAPVDKDEKRPGVFGQMAATAGGVAVGTTIGHFVGNILTNIIGLASKKTTDSNNDVQRYEEPRRSCSKEIQQFINCAATEKDITLCQGFNEAIRECKQKHNLN</sequence>
<keyword evidence="3" id="KW-1185">Reference proteome</keyword>
<evidence type="ECO:0000313" key="2">
    <source>
        <dbReference type="EnsemblMetazoa" id="XP_050502388.1"/>
    </source>
</evidence>
<dbReference type="EnsemblMetazoa" id="XM_050646431.1">
    <property type="protein sequence ID" value="XP_050502388.1"/>
    <property type="gene ID" value="LOC114345243"/>
</dbReference>
<feature type="region of interest" description="Disordered" evidence="1">
    <location>
        <begin position="1"/>
        <end position="44"/>
    </location>
</feature>
<organism evidence="2 3">
    <name type="scientific">Diabrotica virgifera virgifera</name>
    <name type="common">western corn rootworm</name>
    <dbReference type="NCBI Taxonomy" id="50390"/>
    <lineage>
        <taxon>Eukaryota</taxon>
        <taxon>Metazoa</taxon>
        <taxon>Ecdysozoa</taxon>
        <taxon>Arthropoda</taxon>
        <taxon>Hexapoda</taxon>
        <taxon>Insecta</taxon>
        <taxon>Pterygota</taxon>
        <taxon>Neoptera</taxon>
        <taxon>Endopterygota</taxon>
        <taxon>Coleoptera</taxon>
        <taxon>Polyphaga</taxon>
        <taxon>Cucujiformia</taxon>
        <taxon>Chrysomeloidea</taxon>
        <taxon>Chrysomelidae</taxon>
        <taxon>Galerucinae</taxon>
        <taxon>Diabroticina</taxon>
        <taxon>Diabroticites</taxon>
        <taxon>Diabrotica</taxon>
    </lineage>
</organism>
<accession>A0ABM5JWS3</accession>
<dbReference type="Proteomes" id="UP001652700">
    <property type="component" value="Unplaced"/>
</dbReference>
<reference evidence="2" key="1">
    <citation type="submission" date="2025-05" db="UniProtKB">
        <authorList>
            <consortium name="EnsemblMetazoa"/>
        </authorList>
    </citation>
    <scope>IDENTIFICATION</scope>
</reference>